<dbReference type="PROSITE" id="PS50235">
    <property type="entry name" value="USP_3"/>
    <property type="match status" value="1"/>
</dbReference>
<evidence type="ECO:0000313" key="3">
    <source>
        <dbReference type="Proteomes" id="UP000278807"/>
    </source>
</evidence>
<dbReference type="Proteomes" id="UP000278807">
    <property type="component" value="Unassembled WGS sequence"/>
</dbReference>
<dbReference type="GO" id="GO:0004843">
    <property type="term" value="F:cysteine-type deubiquitinase activity"/>
    <property type="evidence" value="ECO:0007669"/>
    <property type="project" value="InterPro"/>
</dbReference>
<dbReference type="AlphaFoldDB" id="A0A0R3T5H8"/>
<proteinExistence type="predicted"/>
<keyword evidence="3" id="KW-1185">Reference proteome</keyword>
<dbReference type="EMBL" id="UZAE01001106">
    <property type="protein sequence ID" value="VDN98174.1"/>
    <property type="molecule type" value="Genomic_DNA"/>
</dbReference>
<dbReference type="OrthoDB" id="289038at2759"/>
<dbReference type="InterPro" id="IPR028889">
    <property type="entry name" value="USP"/>
</dbReference>
<protein>
    <submittedName>
        <fullName evidence="4">USP domain-containing protein</fullName>
    </submittedName>
</protein>
<dbReference type="GO" id="GO:0016579">
    <property type="term" value="P:protein deubiquitination"/>
    <property type="evidence" value="ECO:0007669"/>
    <property type="project" value="InterPro"/>
</dbReference>
<sequence>MKEINKNPSNKREFRGIQTASAVESWNAGPRSRISGITNHGATCYLNTLLQILFHTPDLTSFQILQEILILFSNLLKGDGTPISAKALTESFGWTSDEVHIHQDIQELNRLLFEELEDNLKNTIERNLINDLYKGCLKTTDEFQDVNLSVSDCDSIELALDNHTQTETLAGDNQYFCEICKGRVDAIKVFRND</sequence>
<evidence type="ECO:0000313" key="4">
    <source>
        <dbReference type="WBParaSite" id="HNAJ_0000231601-mRNA-1"/>
    </source>
</evidence>
<organism evidence="4">
    <name type="scientific">Rodentolepis nana</name>
    <name type="common">Dwarf tapeworm</name>
    <name type="synonym">Hymenolepis nana</name>
    <dbReference type="NCBI Taxonomy" id="102285"/>
    <lineage>
        <taxon>Eukaryota</taxon>
        <taxon>Metazoa</taxon>
        <taxon>Spiralia</taxon>
        <taxon>Lophotrochozoa</taxon>
        <taxon>Platyhelminthes</taxon>
        <taxon>Cestoda</taxon>
        <taxon>Eucestoda</taxon>
        <taxon>Cyclophyllidea</taxon>
        <taxon>Hymenolepididae</taxon>
        <taxon>Rodentolepis</taxon>
    </lineage>
</organism>
<dbReference type="Pfam" id="PF00443">
    <property type="entry name" value="UCH"/>
    <property type="match status" value="1"/>
</dbReference>
<reference evidence="2 3" key="2">
    <citation type="submission" date="2018-11" db="EMBL/GenBank/DDBJ databases">
        <authorList>
            <consortium name="Pathogen Informatics"/>
        </authorList>
    </citation>
    <scope>NUCLEOTIDE SEQUENCE [LARGE SCALE GENOMIC DNA]</scope>
</reference>
<dbReference type="STRING" id="102285.A0A0R3T5H8"/>
<evidence type="ECO:0000259" key="1">
    <source>
        <dbReference type="PROSITE" id="PS50235"/>
    </source>
</evidence>
<dbReference type="InterPro" id="IPR001394">
    <property type="entry name" value="Peptidase_C19_UCH"/>
</dbReference>
<dbReference type="GO" id="GO:0005634">
    <property type="term" value="C:nucleus"/>
    <property type="evidence" value="ECO:0007669"/>
    <property type="project" value="TreeGrafter"/>
</dbReference>
<dbReference type="SUPFAM" id="SSF54001">
    <property type="entry name" value="Cysteine proteinases"/>
    <property type="match status" value="1"/>
</dbReference>
<dbReference type="WBParaSite" id="HNAJ_0000231601-mRNA-1">
    <property type="protein sequence ID" value="HNAJ_0000231601-mRNA-1"/>
    <property type="gene ID" value="HNAJ_0000231601"/>
</dbReference>
<evidence type="ECO:0000313" key="2">
    <source>
        <dbReference type="EMBL" id="VDN98174.1"/>
    </source>
</evidence>
<dbReference type="InterPro" id="IPR050164">
    <property type="entry name" value="Peptidase_C19"/>
</dbReference>
<dbReference type="PANTHER" id="PTHR24006:SF702">
    <property type="entry name" value="UBIQUITIN CARBOXYL-TERMINAL HYDROLASE 47"/>
    <property type="match status" value="1"/>
</dbReference>
<dbReference type="InterPro" id="IPR038765">
    <property type="entry name" value="Papain-like_cys_pep_sf"/>
</dbReference>
<reference evidence="4" key="1">
    <citation type="submission" date="2017-02" db="UniProtKB">
        <authorList>
            <consortium name="WormBaseParasite"/>
        </authorList>
    </citation>
    <scope>IDENTIFICATION</scope>
</reference>
<dbReference type="Gene3D" id="3.90.70.10">
    <property type="entry name" value="Cysteine proteinases"/>
    <property type="match status" value="1"/>
</dbReference>
<accession>A0A0R3T5H8</accession>
<dbReference type="GO" id="GO:0005829">
    <property type="term" value="C:cytosol"/>
    <property type="evidence" value="ECO:0007669"/>
    <property type="project" value="TreeGrafter"/>
</dbReference>
<gene>
    <name evidence="2" type="ORF">HNAJ_LOCUS2315</name>
</gene>
<name>A0A0R3T5H8_RODNA</name>
<dbReference type="PANTHER" id="PTHR24006">
    <property type="entry name" value="UBIQUITIN CARBOXYL-TERMINAL HYDROLASE"/>
    <property type="match status" value="1"/>
</dbReference>
<feature type="domain" description="USP" evidence="1">
    <location>
        <begin position="35"/>
        <end position="193"/>
    </location>
</feature>